<accession>F6DP56</accession>
<gene>
    <name evidence="2" type="ordered locus">Desru_3685</name>
</gene>
<dbReference type="HOGENOM" id="CLU_021203_1_1_9"/>
<evidence type="ECO:0000259" key="1">
    <source>
        <dbReference type="Pfam" id="PF08486"/>
    </source>
</evidence>
<name>F6DP56_DESRL</name>
<dbReference type="NCBIfam" id="TIGR02870">
    <property type="entry name" value="spore_II_D"/>
    <property type="match status" value="1"/>
</dbReference>
<dbReference type="Pfam" id="PF08486">
    <property type="entry name" value="SpoIID"/>
    <property type="match status" value="1"/>
</dbReference>
<dbReference type="InterPro" id="IPR014225">
    <property type="entry name" value="Spore_II_D_firmicutes"/>
</dbReference>
<dbReference type="InterPro" id="IPR013486">
    <property type="entry name" value="SpoIID/LytB"/>
</dbReference>
<dbReference type="InterPro" id="IPR051922">
    <property type="entry name" value="Bact_Sporulation_Assoc"/>
</dbReference>
<sequence length="322" mass="35462">MLRKIGLALVGIIVLIVAFPTFSLKLAQWLKPAQIKTQEAAVSMYNHETGQIIKLPMNEYLLGVVAAEMPASFPVEALKAQAVAARTFIMQRMVPGGVANNKHPGADVSSDPKEGQAWISREEMKNRWGPVKFMEYYYKIKWAVDSTKGQVITYQNQLIFPAFHASCGGGTENAEDVWAASAPYLKGVDCPYNADPNPDRQVTFTLAELDQKLKTNLSATPVVAGNKAIPVLVTKETGTGRPKEIKIGSKTYPATMLREILGLRSTRITWEIKGDKITFTTRGYGHGVGLCQYGAKGMAQQGKDYKQILQHYYTGVEIVSMD</sequence>
<dbReference type="KEGG" id="dru:Desru_3685"/>
<proteinExistence type="predicted"/>
<dbReference type="InterPro" id="IPR013693">
    <property type="entry name" value="SpoIID/LytB_N"/>
</dbReference>
<dbReference type="GO" id="GO:0030288">
    <property type="term" value="C:outer membrane-bounded periplasmic space"/>
    <property type="evidence" value="ECO:0007669"/>
    <property type="project" value="TreeGrafter"/>
</dbReference>
<dbReference type="EMBL" id="CP002780">
    <property type="protein sequence ID" value="AEG61885.1"/>
    <property type="molecule type" value="Genomic_DNA"/>
</dbReference>
<dbReference type="STRING" id="696281.Desru_3685"/>
<dbReference type="GO" id="GO:0030435">
    <property type="term" value="P:sporulation resulting in formation of a cellular spore"/>
    <property type="evidence" value="ECO:0007669"/>
    <property type="project" value="InterPro"/>
</dbReference>
<evidence type="ECO:0000313" key="3">
    <source>
        <dbReference type="Proteomes" id="UP000009234"/>
    </source>
</evidence>
<dbReference type="PANTHER" id="PTHR30032">
    <property type="entry name" value="N-ACETYLMURAMOYL-L-ALANINE AMIDASE-RELATED"/>
    <property type="match status" value="1"/>
</dbReference>
<feature type="domain" description="Sporulation stage II protein D amidase enhancer LytB N-terminal" evidence="1">
    <location>
        <begin position="45"/>
        <end position="154"/>
    </location>
</feature>
<dbReference type="NCBIfam" id="TIGR02669">
    <property type="entry name" value="SpoIID_LytB"/>
    <property type="match status" value="1"/>
</dbReference>
<protein>
    <submittedName>
        <fullName evidence="2">Stage II sporulation protein D</fullName>
    </submittedName>
</protein>
<reference evidence="2 3" key="2">
    <citation type="journal article" date="2012" name="Stand. Genomic Sci.">
        <title>Complete genome sequence of the sulfate-reducing firmicute Desulfotomaculum ruminis type strain (DL(T)).</title>
        <authorList>
            <person name="Spring S."/>
            <person name="Visser M."/>
            <person name="Lu M."/>
            <person name="Copeland A."/>
            <person name="Lapidus A."/>
            <person name="Lucas S."/>
            <person name="Cheng J.F."/>
            <person name="Han C."/>
            <person name="Tapia R."/>
            <person name="Goodwin L.A."/>
            <person name="Pitluck S."/>
            <person name="Ivanova N."/>
            <person name="Land M."/>
            <person name="Hauser L."/>
            <person name="Larimer F."/>
            <person name="Rohde M."/>
            <person name="Goker M."/>
            <person name="Detter J.C."/>
            <person name="Kyrpides N.C."/>
            <person name="Woyke T."/>
            <person name="Schaap P.J."/>
            <person name="Plugge C.M."/>
            <person name="Muyzer G."/>
            <person name="Kuever J."/>
            <person name="Pereira I.A."/>
            <person name="Parshina S.N."/>
            <person name="Bernier-Latmani R."/>
            <person name="Stams A.J."/>
            <person name="Klenk H.P."/>
        </authorList>
    </citation>
    <scope>NUCLEOTIDE SEQUENCE [LARGE SCALE GENOMIC DNA]</scope>
    <source>
        <strain evidence="3">ATCC 23193 / DSM 2154 / NCIB 8452 / DL</strain>
    </source>
</reference>
<reference evidence="3" key="1">
    <citation type="submission" date="2011-05" db="EMBL/GenBank/DDBJ databases">
        <title>Complete sequence of Desulfotomaculum ruminis DSM 2154.</title>
        <authorList>
            <person name="Lucas S."/>
            <person name="Copeland A."/>
            <person name="Lapidus A."/>
            <person name="Cheng J.-F."/>
            <person name="Goodwin L."/>
            <person name="Pitluck S."/>
            <person name="Lu M."/>
            <person name="Detter J.C."/>
            <person name="Han C."/>
            <person name="Tapia R."/>
            <person name="Land M."/>
            <person name="Hauser L."/>
            <person name="Kyrpides N."/>
            <person name="Ivanova N."/>
            <person name="Mikhailova N."/>
            <person name="Pagani I."/>
            <person name="Stams A.J.M."/>
            <person name="Plugge C.M."/>
            <person name="Muyzer G."/>
            <person name="Kuever J."/>
            <person name="Parshina S.N."/>
            <person name="Ivanova A.E."/>
            <person name="Nazina T.N."/>
            <person name="Brambilla E."/>
            <person name="Spring S."/>
            <person name="Klenk H.-P."/>
            <person name="Woyke T."/>
        </authorList>
    </citation>
    <scope>NUCLEOTIDE SEQUENCE [LARGE SCALE GENOMIC DNA]</scope>
    <source>
        <strain evidence="3">ATCC 23193 / DSM 2154 / NCIB 8452 / DL</strain>
    </source>
</reference>
<organism evidence="2 3">
    <name type="scientific">Desulforamulus ruminis (strain ATCC 23193 / DSM 2154 / NCIMB 8452 / DL)</name>
    <name type="common">Desulfotomaculum ruminis</name>
    <dbReference type="NCBI Taxonomy" id="696281"/>
    <lineage>
        <taxon>Bacteria</taxon>
        <taxon>Bacillati</taxon>
        <taxon>Bacillota</taxon>
        <taxon>Clostridia</taxon>
        <taxon>Eubacteriales</taxon>
        <taxon>Peptococcaceae</taxon>
        <taxon>Desulforamulus</taxon>
    </lineage>
</organism>
<dbReference type="OrthoDB" id="9794671at2"/>
<dbReference type="RefSeq" id="WP_013843631.1">
    <property type="nucleotide sequence ID" value="NC_015589.1"/>
</dbReference>
<evidence type="ECO:0000313" key="2">
    <source>
        <dbReference type="EMBL" id="AEG61885.1"/>
    </source>
</evidence>
<keyword evidence="3" id="KW-1185">Reference proteome</keyword>
<dbReference type="AlphaFoldDB" id="F6DP56"/>
<dbReference type="eggNOG" id="COG2385">
    <property type="taxonomic scope" value="Bacteria"/>
</dbReference>
<dbReference type="PANTHER" id="PTHR30032:SF4">
    <property type="entry name" value="AMIDASE ENHANCER"/>
    <property type="match status" value="1"/>
</dbReference>
<dbReference type="Proteomes" id="UP000009234">
    <property type="component" value="Chromosome"/>
</dbReference>